<accession>A0A8H9LB99</accession>
<feature type="compositionally biased region" description="Low complexity" evidence="1">
    <location>
        <begin position="315"/>
        <end position="356"/>
    </location>
</feature>
<dbReference type="EMBL" id="BMMN01000007">
    <property type="protein sequence ID" value="GGO18153.1"/>
    <property type="molecule type" value="Genomic_DNA"/>
</dbReference>
<feature type="region of interest" description="Disordered" evidence="1">
    <location>
        <begin position="288"/>
        <end position="356"/>
    </location>
</feature>
<name>A0A8H9LB99_9ACTN</name>
<keyword evidence="4" id="KW-1185">Reference proteome</keyword>
<comment type="caution">
    <text evidence="3">The sequence shown here is derived from an EMBL/GenBank/DDBJ whole genome shotgun (WGS) entry which is preliminary data.</text>
</comment>
<organism evidence="3 4">
    <name type="scientific">Microbispora bryophytorum</name>
    <dbReference type="NCBI Taxonomy" id="1460882"/>
    <lineage>
        <taxon>Bacteria</taxon>
        <taxon>Bacillati</taxon>
        <taxon>Actinomycetota</taxon>
        <taxon>Actinomycetes</taxon>
        <taxon>Streptosporangiales</taxon>
        <taxon>Streptosporangiaceae</taxon>
        <taxon>Microbispora</taxon>
    </lineage>
</organism>
<dbReference type="Proteomes" id="UP000653480">
    <property type="component" value="Unassembled WGS sequence"/>
</dbReference>
<gene>
    <name evidence="3" type="ORF">GCM10011574_42560</name>
</gene>
<reference evidence="3" key="2">
    <citation type="submission" date="2020-09" db="EMBL/GenBank/DDBJ databases">
        <authorList>
            <person name="Sun Q."/>
            <person name="Zhou Y."/>
        </authorList>
    </citation>
    <scope>NUCLEOTIDE SEQUENCE</scope>
    <source>
        <strain evidence="3">CGMCC 4.7138</strain>
    </source>
</reference>
<evidence type="ECO:0000256" key="2">
    <source>
        <dbReference type="SAM" id="Phobius"/>
    </source>
</evidence>
<feature type="compositionally biased region" description="Pro residues" evidence="1">
    <location>
        <begin position="303"/>
        <end position="314"/>
    </location>
</feature>
<keyword evidence="2" id="KW-0472">Membrane</keyword>
<proteinExistence type="predicted"/>
<dbReference type="Pfam" id="PF22564">
    <property type="entry name" value="HAAS"/>
    <property type="match status" value="1"/>
</dbReference>
<evidence type="ECO:0000256" key="1">
    <source>
        <dbReference type="SAM" id="MobiDB-lite"/>
    </source>
</evidence>
<dbReference type="AlphaFoldDB" id="A0A8H9LB99"/>
<feature type="transmembrane region" description="Helical" evidence="2">
    <location>
        <begin position="117"/>
        <end position="136"/>
    </location>
</feature>
<keyword evidence="2" id="KW-1133">Transmembrane helix</keyword>
<feature type="transmembrane region" description="Helical" evidence="2">
    <location>
        <begin position="142"/>
        <end position="160"/>
    </location>
</feature>
<feature type="transmembrane region" description="Helical" evidence="2">
    <location>
        <begin position="172"/>
        <end position="190"/>
    </location>
</feature>
<sequence length="356" mass="37441">MNPPMTPQNYAAAVREALADLPAHDRDALLEDLDEHLAEVAAEPGMSLEERLGSPEAYAAELRAAYGGRPPGGGSSLGGRLRERMSGAVRRVHTRLLVLPPYRQAAVFAPELRPAWWVLRGYAIALAVLAPISAPGLIPGDIAAWVFTLAVVWGSVWLGRRGRTGGSRWGRALLLGANLVAAVLVITAMADVPSTSSREVAFDYGPRPGAYAPGMRVERVSSLGGDVSNIFPYAEDGTPLRNVRLYDQDGNPITLEQGFGQELAIPCDGEPPMRNAYPLPLRPVEDRAGPAARRAEATCVPGMPAPATPAPAMPVPTDATPTPTDATDATASTTPSAATTPSASPSPSATPARRER</sequence>
<reference evidence="3" key="1">
    <citation type="journal article" date="2014" name="Int. J. Syst. Evol. Microbiol.">
        <title>Complete genome sequence of Corynebacterium casei LMG S-19264T (=DSM 44701T), isolated from a smear-ripened cheese.</title>
        <authorList>
            <consortium name="US DOE Joint Genome Institute (JGI-PGF)"/>
            <person name="Walter F."/>
            <person name="Albersmeier A."/>
            <person name="Kalinowski J."/>
            <person name="Ruckert C."/>
        </authorList>
    </citation>
    <scope>NUCLEOTIDE SEQUENCE</scope>
    <source>
        <strain evidence="3">CGMCC 4.7138</strain>
    </source>
</reference>
<dbReference type="RefSeq" id="WP_167748239.1">
    <property type="nucleotide sequence ID" value="NZ_BMMN01000007.1"/>
</dbReference>
<protein>
    <submittedName>
        <fullName evidence="3">Uncharacterized protein</fullName>
    </submittedName>
</protein>
<evidence type="ECO:0000313" key="4">
    <source>
        <dbReference type="Proteomes" id="UP000653480"/>
    </source>
</evidence>
<keyword evidence="2" id="KW-0812">Transmembrane</keyword>
<evidence type="ECO:0000313" key="3">
    <source>
        <dbReference type="EMBL" id="GGO18153.1"/>
    </source>
</evidence>